<dbReference type="Proteomes" id="UP001596161">
    <property type="component" value="Unassembled WGS sequence"/>
</dbReference>
<dbReference type="EMBL" id="JBHSKT010000004">
    <property type="protein sequence ID" value="MFC5270720.1"/>
    <property type="molecule type" value="Genomic_DNA"/>
</dbReference>
<dbReference type="Pfam" id="PF18962">
    <property type="entry name" value="Por_Secre_tail"/>
    <property type="match status" value="1"/>
</dbReference>
<dbReference type="InterPro" id="IPR012334">
    <property type="entry name" value="Pectin_lyas_fold"/>
</dbReference>
<evidence type="ECO:0000259" key="1">
    <source>
        <dbReference type="Pfam" id="PF18962"/>
    </source>
</evidence>
<dbReference type="NCBIfam" id="TIGR04183">
    <property type="entry name" value="Por_Secre_tail"/>
    <property type="match status" value="1"/>
</dbReference>
<dbReference type="RefSeq" id="WP_378017085.1">
    <property type="nucleotide sequence ID" value="NZ_JBHSKT010000004.1"/>
</dbReference>
<accession>A0ABW0ECD8</accession>
<evidence type="ECO:0000313" key="3">
    <source>
        <dbReference type="Proteomes" id="UP001596161"/>
    </source>
</evidence>
<evidence type="ECO:0000313" key="2">
    <source>
        <dbReference type="EMBL" id="MFC5270720.1"/>
    </source>
</evidence>
<comment type="caution">
    <text evidence="2">The sequence shown here is derived from an EMBL/GenBank/DDBJ whole genome shotgun (WGS) entry which is preliminary data.</text>
</comment>
<dbReference type="Gene3D" id="2.160.20.10">
    <property type="entry name" value="Single-stranded right-handed beta-helix, Pectin lyase-like"/>
    <property type="match status" value="1"/>
</dbReference>
<protein>
    <submittedName>
        <fullName evidence="2">T9SS type A sorting domain-containing protein</fullName>
    </submittedName>
</protein>
<sequence>MIHVKSKTGKALMLAGSNASSRLKRKYRPVVSPLQVTKILTCLFFLSFTGPVPVSAQQGPAPQAGNYLYSCYSNSQSVTGGDPMPDAVDSRNGYLHTPKGKLKILIIFAGFDNDNVGTVPYNDNSSTNPWPQQDADHSIWGTAFPVDLMNKYGYTKDSDFNIANTDNSLSNFYYQMSKGTFELSFGYFPDRINVPYSASNNSYYYYDALVLNELAATASNYPNFDWTEFDKRTNLPNFSSDNSVSAPDGQIDYAIIVWRNTGNLPTPRGGGAHTGLKASKTFQVNGNSYTLADGHAGVGGIDANIQGGFKHEFAHNLYYAPHYNGANGMRGEHLYTNYGWGMMFSDVHTNQCANGWERWYNGWIELQTGANQVNSDVQSAADLPANGEFTLRDFATTGDVVRIKIPHTDQYLWLENHTGNTHWDNRYGWQTSGSGQPFQPAPTGILAFVESMADRSIALSPWNIEHCNGLKTVSGNGNYDYTPDGSGKSNYGGYLWNQMLYNFKSEPNPTGGLNEISSIFLDDNGDGTIDYTANSGNGGGVNEGAPYMAVLDGQFVDGMFGPNIGFNSKGDKMGLSHNPMIIPHQTFDIAANKLSPINLHGLSVEVINFDSNRDITIKVRFDDTDITQSTRWTGDLIMEDMYVNVLSGNTLTINKSGTANRTTQLNGEFVNPTILTMKNGSYLEVQNSATVLVDNGSTLKMEAGSELVLRQWATLIVRGNSILDIADDAVLHALPYSTIIVEDGSQIIIRNNKSGKGLNAYNSSIVRVRDASKINVESGAVYEFKNLSAGYGLILESPQSELNVKGSLKTVTNVNLTFNGSGFIAFQSNSTVDLAANSKVVQSGSGNTDLLYLIYDYTNLNLNPYSIEIQNGKIEYGYGATFTVSGTTGAAVFNNLNFKEYYATAPGAIALSCVNVPTLTMSNCNIAGFFMDGLVLDNVASATLTNTNFTYNGNNSIRSNFKNTNLYLSGCNISGSAYGIYYDGAYTLAGNRNLYLRNKTVISNNSYGVYALTPTGSRLNVIAGDQGCAWVINNYFAGIKGTDVYLDIDAITHKGSACAKQTNRFDGNAGSGGYIFDICYSSSIPNNTINARGNYWGAGFSSLSYRLNTNCSATPVPVSLTSTSPVTCMPVACDICAGEATCIPGGGDVSRMAASGTQTTEQSDSFEMNVYPNPSTENIFLEIQDNEFGASYNYKIMNSIGMVVLEGKLKEKESKINIQSLSKGTYTISLFKDNKPMKSSKIVTVK</sequence>
<proteinExistence type="predicted"/>
<gene>
    <name evidence="2" type="ORF">ACFPIB_08880</name>
</gene>
<name>A0ABW0ECD8_9BACT</name>
<dbReference type="InterPro" id="IPR011050">
    <property type="entry name" value="Pectin_lyase_fold/virulence"/>
</dbReference>
<keyword evidence="3" id="KW-1185">Reference proteome</keyword>
<feature type="domain" description="Secretion system C-terminal sorting" evidence="1">
    <location>
        <begin position="1170"/>
        <end position="1242"/>
    </location>
</feature>
<dbReference type="InterPro" id="IPR026444">
    <property type="entry name" value="Secre_tail"/>
</dbReference>
<dbReference type="SUPFAM" id="SSF51126">
    <property type="entry name" value="Pectin lyase-like"/>
    <property type="match status" value="1"/>
</dbReference>
<reference evidence="3" key="1">
    <citation type="journal article" date="2019" name="Int. J. Syst. Evol. Microbiol.">
        <title>The Global Catalogue of Microorganisms (GCM) 10K type strain sequencing project: providing services to taxonomists for standard genome sequencing and annotation.</title>
        <authorList>
            <consortium name="The Broad Institute Genomics Platform"/>
            <consortium name="The Broad Institute Genome Sequencing Center for Infectious Disease"/>
            <person name="Wu L."/>
            <person name="Ma J."/>
        </authorList>
    </citation>
    <scope>NUCLEOTIDE SEQUENCE [LARGE SCALE GENOMIC DNA]</scope>
    <source>
        <strain evidence="3">KACC 12602</strain>
    </source>
</reference>
<organism evidence="2 3">
    <name type="scientific">Adhaeribacter terreus</name>
    <dbReference type="NCBI Taxonomy" id="529703"/>
    <lineage>
        <taxon>Bacteria</taxon>
        <taxon>Pseudomonadati</taxon>
        <taxon>Bacteroidota</taxon>
        <taxon>Cytophagia</taxon>
        <taxon>Cytophagales</taxon>
        <taxon>Hymenobacteraceae</taxon>
        <taxon>Adhaeribacter</taxon>
    </lineage>
</organism>